<comment type="caution">
    <text evidence="1">The sequence shown here is derived from an EMBL/GenBank/DDBJ whole genome shotgun (WGS) entry which is preliminary data.</text>
</comment>
<organism evidence="1 2">
    <name type="scientific">Paenibacillus aceti</name>
    <dbReference type="NCBI Taxonomy" id="1820010"/>
    <lineage>
        <taxon>Bacteria</taxon>
        <taxon>Bacillati</taxon>
        <taxon>Bacillota</taxon>
        <taxon>Bacilli</taxon>
        <taxon>Bacillales</taxon>
        <taxon>Paenibacillaceae</taxon>
        <taxon>Paenibacillus</taxon>
    </lineage>
</organism>
<dbReference type="EMBL" id="BMIW01000041">
    <property type="protein sequence ID" value="GGG15442.1"/>
    <property type="molecule type" value="Genomic_DNA"/>
</dbReference>
<dbReference type="Proteomes" id="UP000608420">
    <property type="component" value="Unassembled WGS sequence"/>
</dbReference>
<keyword evidence="2" id="KW-1185">Reference proteome</keyword>
<evidence type="ECO:0008006" key="3">
    <source>
        <dbReference type="Google" id="ProtNLM"/>
    </source>
</evidence>
<accession>A0ABQ1W5Y7</accession>
<reference evidence="2" key="1">
    <citation type="journal article" date="2019" name="Int. J. Syst. Evol. Microbiol.">
        <title>The Global Catalogue of Microorganisms (GCM) 10K type strain sequencing project: providing services to taxonomists for standard genome sequencing and annotation.</title>
        <authorList>
            <consortium name="The Broad Institute Genomics Platform"/>
            <consortium name="The Broad Institute Genome Sequencing Center for Infectious Disease"/>
            <person name="Wu L."/>
            <person name="Ma J."/>
        </authorList>
    </citation>
    <scope>NUCLEOTIDE SEQUENCE [LARGE SCALE GENOMIC DNA]</scope>
    <source>
        <strain evidence="2">CGMCC 1.15420</strain>
    </source>
</reference>
<protein>
    <recommendedName>
        <fullName evidence="3">Phage protein</fullName>
    </recommendedName>
</protein>
<evidence type="ECO:0000313" key="1">
    <source>
        <dbReference type="EMBL" id="GGG15442.1"/>
    </source>
</evidence>
<sequence length="108" mass="12843">MYIKQRNDGLRYAVYYEFDKYYVELINQKNEVVKGFSIPFQSEADAIELISFLEEIYNDGTKNTLDMFERQVSKFEKSVPETVTKMEHEKTIRIIRSIAIEVKETTKK</sequence>
<evidence type="ECO:0000313" key="2">
    <source>
        <dbReference type="Proteomes" id="UP000608420"/>
    </source>
</evidence>
<name>A0ABQ1W5Y7_9BACL</name>
<dbReference type="RefSeq" id="WP_120464965.1">
    <property type="nucleotide sequence ID" value="NZ_BMIW01000041.1"/>
</dbReference>
<gene>
    <name evidence="1" type="ORF">GCM10010913_41690</name>
</gene>
<proteinExistence type="predicted"/>